<dbReference type="EMBL" id="LR746496">
    <property type="protein sequence ID" value="CAA7600616.1"/>
    <property type="molecule type" value="Genomic_DNA"/>
</dbReference>
<evidence type="ECO:0000313" key="3">
    <source>
        <dbReference type="EMBL" id="CAA7600616.1"/>
    </source>
</evidence>
<feature type="domain" description="Hydantoinase A/oxoprolinase" evidence="1">
    <location>
        <begin position="178"/>
        <end position="320"/>
    </location>
</feature>
<evidence type="ECO:0000259" key="2">
    <source>
        <dbReference type="Pfam" id="PF05378"/>
    </source>
</evidence>
<evidence type="ECO:0000259" key="1">
    <source>
        <dbReference type="Pfam" id="PF01968"/>
    </source>
</evidence>
<dbReference type="GO" id="GO:0005829">
    <property type="term" value="C:cytosol"/>
    <property type="evidence" value="ECO:0007669"/>
    <property type="project" value="TreeGrafter"/>
</dbReference>
<dbReference type="InterPro" id="IPR045079">
    <property type="entry name" value="Oxoprolinase-like"/>
</dbReference>
<evidence type="ECO:0000313" key="4">
    <source>
        <dbReference type="EMBL" id="CEJ09397.1"/>
    </source>
</evidence>
<dbReference type="AlphaFoldDB" id="A0A8S0XB04"/>
<dbReference type="GO" id="GO:0006749">
    <property type="term" value="P:glutathione metabolic process"/>
    <property type="evidence" value="ECO:0007669"/>
    <property type="project" value="TreeGrafter"/>
</dbReference>
<dbReference type="GO" id="GO:0017168">
    <property type="term" value="F:5-oxoprolinase (ATP-hydrolyzing) activity"/>
    <property type="evidence" value="ECO:0007669"/>
    <property type="project" value="TreeGrafter"/>
</dbReference>
<dbReference type="InterPro" id="IPR008040">
    <property type="entry name" value="Hydant_A_N"/>
</dbReference>
<name>A0A8S0XB04_9FIRM</name>
<accession>A0A8S0XB04</accession>
<dbReference type="Proteomes" id="UP000836597">
    <property type="component" value="Chromosome"/>
</dbReference>
<reference evidence="4" key="1">
    <citation type="submission" date="2014-11" db="EMBL/GenBank/DDBJ databases">
        <authorList>
            <person name="Hornung B.V."/>
        </authorList>
    </citation>
    <scope>NUCLEOTIDE SEQUENCE</scope>
    <source>
        <strain evidence="4">INE</strain>
    </source>
</reference>
<dbReference type="Pfam" id="PF05378">
    <property type="entry name" value="Hydant_A_N"/>
    <property type="match status" value="1"/>
</dbReference>
<dbReference type="KEGG" id="aacx:DEACI_1269"/>
<dbReference type="Pfam" id="PF01968">
    <property type="entry name" value="Hydantoinase_A"/>
    <property type="match status" value="1"/>
</dbReference>
<organism evidence="3">
    <name type="scientific">Acididesulfobacillus acetoxydans</name>
    <dbReference type="NCBI Taxonomy" id="1561005"/>
    <lineage>
        <taxon>Bacteria</taxon>
        <taxon>Bacillati</taxon>
        <taxon>Bacillota</taxon>
        <taxon>Clostridia</taxon>
        <taxon>Eubacteriales</taxon>
        <taxon>Peptococcaceae</taxon>
        <taxon>Acididesulfobacillus</taxon>
    </lineage>
</organism>
<sequence>MPLVLGIDTGGTFTDGVLLDVNTKEVKRKAKAFTTREDLSIGIRNCIDNIRDLDPRQVHLVSLSTTLATNAIVEGRGCRVGLILIGHEPTGDLPAQRTFVVAGGHDIKGAPVAELDLEAVRRAVVDMRGQVDTVAISGYLSIRNPEHEQSVGRMVRELWDVPVICAHQLTTTLGFHERTVTACLNARLLPIIAELLIAVKEVLKEKGIRAPLMVVKGDGSLMSEEITREKPIETLLSGPAASIVGATFLTGSESALALDMGGTTTDIAILERGRPRMNREGATVGGWKTRAEAAEISTFGLGGDSYVQVSPDRKLTIGPKRVWPLAVVAQRFPHLVEELARSDPDRSIIDAQPADCWMLLKKPAGKDRWSNSERQVVEALEDGAHNIFTLAERLGRDPNLLPLKGLEQAQVLGRISFTPTDLLHGLGIFTNYNVAAATGGARILARRLRLDTDRFAERVWREIEAGLCLNVLQSLADREGLQAKLGSEPGAAFVLSSMLAGKDSYGFKTEVHLGYPIVALGAPVSAYLPPVGKILHTQVLIPPHAEVANAVGAASGQVVETLRVLIKPNSGGGFVVHAPWGREAFLNLSEAESYALETAEAVALQNAKRAGAVNPEVLVEKQEVVSHTAGANDDVVFLEMRIMATAVGHPRWEE</sequence>
<keyword evidence="5" id="KW-1185">Reference proteome</keyword>
<evidence type="ECO:0000313" key="5">
    <source>
        <dbReference type="Proteomes" id="UP001071230"/>
    </source>
</evidence>
<dbReference type="InterPro" id="IPR043129">
    <property type="entry name" value="ATPase_NBD"/>
</dbReference>
<dbReference type="PANTHER" id="PTHR11365:SF2">
    <property type="entry name" value="5-OXOPROLINASE"/>
    <property type="match status" value="1"/>
</dbReference>
<dbReference type="PANTHER" id="PTHR11365">
    <property type="entry name" value="5-OXOPROLINASE RELATED"/>
    <property type="match status" value="1"/>
</dbReference>
<dbReference type="InterPro" id="IPR002821">
    <property type="entry name" value="Hydantoinase_A"/>
</dbReference>
<dbReference type="RefSeq" id="WP_240984264.1">
    <property type="nucleotide sequence ID" value="NZ_CDGJ01000132.1"/>
</dbReference>
<dbReference type="EMBL" id="CDGJ01000132">
    <property type="protein sequence ID" value="CEJ09397.1"/>
    <property type="molecule type" value="Genomic_DNA"/>
</dbReference>
<feature type="domain" description="Hydantoinase/oxoprolinase N-terminal" evidence="2">
    <location>
        <begin position="5"/>
        <end position="157"/>
    </location>
</feature>
<protein>
    <submittedName>
        <fullName evidence="3">Hydantoinase/oxoprolinase N-terminal region</fullName>
        <ecNumber evidence="3">3.-.-.-</ecNumber>
    </submittedName>
    <submittedName>
        <fullName evidence="4">N-methylhydantoinase A/acetone carboxylase, beta subunit</fullName>
    </submittedName>
</protein>
<reference evidence="3" key="2">
    <citation type="submission" date="2020-01" db="EMBL/GenBank/DDBJ databases">
        <authorList>
            <person name="Hornung B."/>
        </authorList>
    </citation>
    <scope>NUCLEOTIDE SEQUENCE</scope>
    <source>
        <strain evidence="3">PacBioINE</strain>
    </source>
</reference>
<proteinExistence type="predicted"/>
<dbReference type="Proteomes" id="UP001071230">
    <property type="component" value="Unassembled WGS sequence"/>
</dbReference>
<dbReference type="EC" id="3.-.-.-" evidence="3"/>
<gene>
    <name evidence="3" type="ORF">DEACI_1269</name>
    <name evidence="4" type="ORF">DEACI_3881</name>
</gene>
<dbReference type="SUPFAM" id="SSF53067">
    <property type="entry name" value="Actin-like ATPase domain"/>
    <property type="match status" value="1"/>
</dbReference>
<keyword evidence="3" id="KW-0378">Hydrolase</keyword>